<evidence type="ECO:0000313" key="1">
    <source>
        <dbReference type="EMBL" id="KAF9482559.1"/>
    </source>
</evidence>
<dbReference type="InterPro" id="IPR036514">
    <property type="entry name" value="SGNH_hydro_sf"/>
</dbReference>
<dbReference type="SUPFAM" id="SSF52266">
    <property type="entry name" value="SGNH hydrolase"/>
    <property type="match status" value="1"/>
</dbReference>
<dbReference type="OrthoDB" id="1600564at2759"/>
<accession>A0A9P6D3K0</accession>
<protein>
    <recommendedName>
        <fullName evidence="3">Carbohydrate esterase family 16 protein</fullName>
    </recommendedName>
</protein>
<feature type="non-terminal residue" evidence="1">
    <location>
        <position position="1"/>
    </location>
</feature>
<dbReference type="GO" id="GO:0016788">
    <property type="term" value="F:hydrolase activity, acting on ester bonds"/>
    <property type="evidence" value="ECO:0007669"/>
    <property type="project" value="InterPro"/>
</dbReference>
<gene>
    <name evidence="1" type="ORF">BDN70DRAFT_801301</name>
</gene>
<dbReference type="Proteomes" id="UP000807469">
    <property type="component" value="Unassembled WGS sequence"/>
</dbReference>
<organism evidence="1 2">
    <name type="scientific">Pholiota conissans</name>
    <dbReference type="NCBI Taxonomy" id="109636"/>
    <lineage>
        <taxon>Eukaryota</taxon>
        <taxon>Fungi</taxon>
        <taxon>Dikarya</taxon>
        <taxon>Basidiomycota</taxon>
        <taxon>Agaricomycotina</taxon>
        <taxon>Agaricomycetes</taxon>
        <taxon>Agaricomycetidae</taxon>
        <taxon>Agaricales</taxon>
        <taxon>Agaricineae</taxon>
        <taxon>Strophariaceae</taxon>
        <taxon>Pholiota</taxon>
    </lineage>
</organism>
<evidence type="ECO:0000313" key="2">
    <source>
        <dbReference type="Proteomes" id="UP000807469"/>
    </source>
</evidence>
<sequence length="195" mass="21611">SIHNFSFPSATVENDLSRQLSHFFVRFPKKSQANPAPALDPTKTIYVLFLGINDCGGTRSDELEPIAEILFDAVHDLYVKAGARIFVVVDVPPINRSPSAVDASDEVQNRVETWNGLLQTHVKEFATGSTQATVFLFSSHKVLTEVLDDPLEYEFTEDDAADEGGAIWEDDLRITPAVHAILAERFIASLKEQHT</sequence>
<dbReference type="Pfam" id="PF00657">
    <property type="entry name" value="Lipase_GDSL"/>
    <property type="match status" value="1"/>
</dbReference>
<dbReference type="AlphaFoldDB" id="A0A9P6D3K0"/>
<reference evidence="1" key="1">
    <citation type="submission" date="2020-11" db="EMBL/GenBank/DDBJ databases">
        <authorList>
            <consortium name="DOE Joint Genome Institute"/>
            <person name="Ahrendt S."/>
            <person name="Riley R."/>
            <person name="Andreopoulos W."/>
            <person name="Labutti K."/>
            <person name="Pangilinan J."/>
            <person name="Ruiz-Duenas F.J."/>
            <person name="Barrasa J.M."/>
            <person name="Sanchez-Garcia M."/>
            <person name="Camarero S."/>
            <person name="Miyauchi S."/>
            <person name="Serrano A."/>
            <person name="Linde D."/>
            <person name="Babiker R."/>
            <person name="Drula E."/>
            <person name="Ayuso-Fernandez I."/>
            <person name="Pacheco R."/>
            <person name="Padilla G."/>
            <person name="Ferreira P."/>
            <person name="Barriuso J."/>
            <person name="Kellner H."/>
            <person name="Castanera R."/>
            <person name="Alfaro M."/>
            <person name="Ramirez L."/>
            <person name="Pisabarro A.G."/>
            <person name="Kuo A."/>
            <person name="Tritt A."/>
            <person name="Lipzen A."/>
            <person name="He G."/>
            <person name="Yan M."/>
            <person name="Ng V."/>
            <person name="Cullen D."/>
            <person name="Martin F."/>
            <person name="Rosso M.-N."/>
            <person name="Henrissat B."/>
            <person name="Hibbett D."/>
            <person name="Martinez A.T."/>
            <person name="Grigoriev I.V."/>
        </authorList>
    </citation>
    <scope>NUCLEOTIDE SEQUENCE</scope>
    <source>
        <strain evidence="1">CIRM-BRFM 674</strain>
    </source>
</reference>
<dbReference type="EMBL" id="MU155164">
    <property type="protein sequence ID" value="KAF9482559.1"/>
    <property type="molecule type" value="Genomic_DNA"/>
</dbReference>
<keyword evidence="2" id="KW-1185">Reference proteome</keyword>
<comment type="caution">
    <text evidence="1">The sequence shown here is derived from an EMBL/GenBank/DDBJ whole genome shotgun (WGS) entry which is preliminary data.</text>
</comment>
<proteinExistence type="predicted"/>
<name>A0A9P6D3K0_9AGAR</name>
<evidence type="ECO:0008006" key="3">
    <source>
        <dbReference type="Google" id="ProtNLM"/>
    </source>
</evidence>
<dbReference type="InterPro" id="IPR001087">
    <property type="entry name" value="GDSL"/>
</dbReference>
<dbReference type="Gene3D" id="3.40.50.1110">
    <property type="entry name" value="SGNH hydrolase"/>
    <property type="match status" value="1"/>
</dbReference>